<evidence type="ECO:0000313" key="2">
    <source>
        <dbReference type="Proteomes" id="UP000000272"/>
    </source>
</evidence>
<evidence type="ECO:0000313" key="1">
    <source>
        <dbReference type="EMBL" id="ADL07289.1"/>
    </source>
</evidence>
<dbReference type="STRING" id="555079.Toce_0513"/>
<organism evidence="1 2">
    <name type="scientific">Thermosediminibacter oceani (strain ATCC BAA-1034 / DSM 16646 / JW/IW-1228P)</name>
    <dbReference type="NCBI Taxonomy" id="555079"/>
    <lineage>
        <taxon>Bacteria</taxon>
        <taxon>Bacillati</taxon>
        <taxon>Bacillota</taxon>
        <taxon>Clostridia</taxon>
        <taxon>Thermosediminibacterales</taxon>
        <taxon>Thermosediminibacteraceae</taxon>
        <taxon>Thermosediminibacter</taxon>
    </lineage>
</organism>
<dbReference type="EMBL" id="CP002131">
    <property type="protein sequence ID" value="ADL07289.1"/>
    <property type="molecule type" value="Genomic_DNA"/>
</dbReference>
<accession>D9S1L2</accession>
<proteinExistence type="predicted"/>
<keyword evidence="2" id="KW-1185">Reference proteome</keyword>
<sequence length="92" mass="10699">MNALLIKKLKVYLSRSFANRYRIARIRSGLLLFKEYIFSFLTIKGIRKERTVSQAEGCGFVSVGEKILLVLQNFLISLLWQTRGMKPCSNRR</sequence>
<gene>
    <name evidence="1" type="ordered locus">Toce_0513</name>
</gene>
<dbReference type="AlphaFoldDB" id="D9S1L2"/>
<reference evidence="1 2" key="1">
    <citation type="journal article" date="2010" name="Stand. Genomic Sci.">
        <title>Complete genome sequence of Thermosediminibacter oceani type strain (JW/IW-1228P).</title>
        <authorList>
            <person name="Pitluck S."/>
            <person name="Yasawong M."/>
            <person name="Munk C."/>
            <person name="Nolan M."/>
            <person name="Lapidus A."/>
            <person name="Lucas S."/>
            <person name="Glavina Del Rio T."/>
            <person name="Tice H."/>
            <person name="Cheng J.F."/>
            <person name="Bruce D."/>
            <person name="Detter C."/>
            <person name="Tapia R."/>
            <person name="Han C."/>
            <person name="Goodwin L."/>
            <person name="Liolios K."/>
            <person name="Ivanova N."/>
            <person name="Mavromatis K."/>
            <person name="Mikhailova N."/>
            <person name="Pati A."/>
            <person name="Chen A."/>
            <person name="Palaniappan K."/>
            <person name="Land M."/>
            <person name="Hauser L."/>
            <person name="Chang Y.J."/>
            <person name="Jeffries C.D."/>
            <person name="Rohde M."/>
            <person name="Spring S."/>
            <person name="Sikorski J."/>
            <person name="Goker M."/>
            <person name="Woyke T."/>
            <person name="Bristow J."/>
            <person name="Eisen J.A."/>
            <person name="Markowitz V."/>
            <person name="Hugenholtz P."/>
            <person name="Kyrpides N.C."/>
            <person name="Klenk H.P."/>
        </authorList>
    </citation>
    <scope>NUCLEOTIDE SEQUENCE [LARGE SCALE GENOMIC DNA]</scope>
    <source>
        <strain evidence="2">ATCC BAA-1034 / DSM 16646 / JW/IW-1228P</strain>
    </source>
</reference>
<dbReference type="HOGENOM" id="CLU_2412219_0_0_9"/>
<dbReference type="Proteomes" id="UP000000272">
    <property type="component" value="Chromosome"/>
</dbReference>
<name>D9S1L2_THEOJ</name>
<dbReference type="KEGG" id="toc:Toce_0513"/>
<protein>
    <submittedName>
        <fullName evidence="1">Uncharacterized protein</fullName>
    </submittedName>
</protein>